<dbReference type="InterPro" id="IPR014016">
    <property type="entry name" value="UvrD-like_ATP-bd"/>
</dbReference>
<name>A0A1B8H0L3_9GAMM</name>
<evidence type="ECO:0000313" key="8">
    <source>
        <dbReference type="Proteomes" id="UP000092247"/>
    </source>
</evidence>
<sequence length="476" mass="53060">MSIEAVLSARRGLVVAPAGCGKTHLITEVLSVAQHKPYLVLTHTTAGVTALKKRLKRFSVPSQNYVVTTIDGWALRIAGSFPSLCPVDVGPEVPNRFYPSLRRSVFALLRGGNINEAVRASYSRLLVDEYQDCNVLQHEMTVALSHLLPTVVFGDPMQCIFSFSGPMPHWRDTVQVSFPLLTTLDTPWRWNNVNAPALGEWILDVREKLFNGESLDLASCPDFVRFHSLTRDQNANFVRQQQEYYALLRQYPDDSLLVLGDSRRVTSRHQFAQRINGIDVVEPVDLSDVMRMAQGLDGEDTGSGMLERLLRIATEMMTNVEVNLTLHRVSRIMAGRNRTAASLLENALITLIREPSRQNTRSALQHLEEKEGTRVYRSGACQALKDALSLSVSSPEMSIYEAASVVREQRRYQGDRRITRRSIGSTLLLKGLECDHALILDAGSMSASNLYVALSRGAKSVVLFSGSREFRSEAVN</sequence>
<keyword evidence="1" id="KW-0547">Nucleotide-binding</keyword>
<evidence type="ECO:0000256" key="1">
    <source>
        <dbReference type="ARBA" id="ARBA00022741"/>
    </source>
</evidence>
<dbReference type="Gene3D" id="3.40.50.300">
    <property type="entry name" value="P-loop containing nucleotide triphosphate hydrolases"/>
    <property type="match status" value="1"/>
</dbReference>
<comment type="caution">
    <text evidence="7">The sequence shown here is derived from an EMBL/GenBank/DDBJ whole genome shotgun (WGS) entry which is preliminary data.</text>
</comment>
<evidence type="ECO:0000256" key="4">
    <source>
        <dbReference type="ARBA" id="ARBA00022840"/>
    </source>
</evidence>
<keyword evidence="4" id="KW-0067">ATP-binding</keyword>
<gene>
    <name evidence="7" type="ORF">AYY17_13175</name>
</gene>
<keyword evidence="2" id="KW-0378">Hydrolase</keyword>
<dbReference type="RefSeq" id="WP_067426752.1">
    <property type="nucleotide sequence ID" value="NZ_LZEX01000045.1"/>
</dbReference>
<dbReference type="AlphaFoldDB" id="A0A1B8H0L3"/>
<dbReference type="SUPFAM" id="SSF52540">
    <property type="entry name" value="P-loop containing nucleoside triphosphate hydrolases"/>
    <property type="match status" value="1"/>
</dbReference>
<dbReference type="GO" id="GO:0043138">
    <property type="term" value="F:3'-5' DNA helicase activity"/>
    <property type="evidence" value="ECO:0007669"/>
    <property type="project" value="TreeGrafter"/>
</dbReference>
<dbReference type="EMBL" id="LZEX01000045">
    <property type="protein sequence ID" value="OBU02593.1"/>
    <property type="molecule type" value="Genomic_DNA"/>
</dbReference>
<organism evidence="7 8">
    <name type="scientific">Morganella psychrotolerans</name>
    <dbReference type="NCBI Taxonomy" id="368603"/>
    <lineage>
        <taxon>Bacteria</taxon>
        <taxon>Pseudomonadati</taxon>
        <taxon>Pseudomonadota</taxon>
        <taxon>Gammaproteobacteria</taxon>
        <taxon>Enterobacterales</taxon>
        <taxon>Morganellaceae</taxon>
        <taxon>Morganella</taxon>
    </lineage>
</organism>
<evidence type="ECO:0000256" key="2">
    <source>
        <dbReference type="ARBA" id="ARBA00022801"/>
    </source>
</evidence>
<feature type="domain" description="UvrD-like helicase ATP-binding" evidence="6">
    <location>
        <begin position="111"/>
        <end position="168"/>
    </location>
</feature>
<protein>
    <recommendedName>
        <fullName evidence="5">DNA 3'-5' helicase II</fullName>
    </recommendedName>
</protein>
<dbReference type="PANTHER" id="PTHR11070">
    <property type="entry name" value="UVRD / RECB / PCRA DNA HELICASE FAMILY MEMBER"/>
    <property type="match status" value="1"/>
</dbReference>
<dbReference type="GO" id="GO:0000725">
    <property type="term" value="P:recombinational repair"/>
    <property type="evidence" value="ECO:0007669"/>
    <property type="project" value="TreeGrafter"/>
</dbReference>
<dbReference type="GO" id="GO:0003677">
    <property type="term" value="F:DNA binding"/>
    <property type="evidence" value="ECO:0007669"/>
    <property type="project" value="InterPro"/>
</dbReference>
<accession>A0A1B8H0L3</accession>
<evidence type="ECO:0000259" key="6">
    <source>
        <dbReference type="Pfam" id="PF00580"/>
    </source>
</evidence>
<dbReference type="GO" id="GO:0016787">
    <property type="term" value="F:hydrolase activity"/>
    <property type="evidence" value="ECO:0007669"/>
    <property type="project" value="UniProtKB-KW"/>
</dbReference>
<evidence type="ECO:0000256" key="5">
    <source>
        <dbReference type="ARBA" id="ARBA00034923"/>
    </source>
</evidence>
<dbReference type="Proteomes" id="UP000092247">
    <property type="component" value="Unassembled WGS sequence"/>
</dbReference>
<reference evidence="7 8" key="1">
    <citation type="submission" date="2016-06" db="EMBL/GenBank/DDBJ databases">
        <authorList>
            <person name="Kjaerup R.B."/>
            <person name="Dalgaard T.S."/>
            <person name="Juul-Madsen H.R."/>
        </authorList>
    </citation>
    <scope>NUCLEOTIDE SEQUENCE [LARGE SCALE GENOMIC DNA]</scope>
    <source>
        <strain evidence="7 8">GCSL-Mp3</strain>
    </source>
</reference>
<dbReference type="InterPro" id="IPR000212">
    <property type="entry name" value="DNA_helicase_UvrD/REP"/>
</dbReference>
<evidence type="ECO:0000256" key="3">
    <source>
        <dbReference type="ARBA" id="ARBA00022806"/>
    </source>
</evidence>
<keyword evidence="3" id="KW-0347">Helicase</keyword>
<proteinExistence type="predicted"/>
<dbReference type="Pfam" id="PF00580">
    <property type="entry name" value="UvrD-helicase"/>
    <property type="match status" value="1"/>
</dbReference>
<dbReference type="InterPro" id="IPR027417">
    <property type="entry name" value="P-loop_NTPase"/>
</dbReference>
<dbReference type="PANTHER" id="PTHR11070:SF2">
    <property type="entry name" value="ATP-DEPENDENT DNA HELICASE SRS2"/>
    <property type="match status" value="1"/>
</dbReference>
<dbReference type="GO" id="GO:0005524">
    <property type="term" value="F:ATP binding"/>
    <property type="evidence" value="ECO:0007669"/>
    <property type="project" value="UniProtKB-KW"/>
</dbReference>
<evidence type="ECO:0000313" key="7">
    <source>
        <dbReference type="EMBL" id="OBU02593.1"/>
    </source>
</evidence>